<dbReference type="InterPro" id="IPR009246">
    <property type="entry name" value="EutC"/>
</dbReference>
<dbReference type="InterPro" id="IPR042251">
    <property type="entry name" value="EutC_C"/>
</dbReference>
<dbReference type="KEGG" id="fer:FNB15_14695"/>
<dbReference type="RefSeq" id="WP_144069428.1">
    <property type="nucleotide sequence ID" value="NZ_CP041636.1"/>
</dbReference>
<dbReference type="Proteomes" id="UP000317496">
    <property type="component" value="Chromosome"/>
</dbReference>
<name>A0A516H3U8_9PROT</name>
<dbReference type="Pfam" id="PF05985">
    <property type="entry name" value="EutC"/>
    <property type="match status" value="1"/>
</dbReference>
<dbReference type="GO" id="GO:0006520">
    <property type="term" value="P:amino acid metabolic process"/>
    <property type="evidence" value="ECO:0007669"/>
    <property type="project" value="InterPro"/>
</dbReference>
<evidence type="ECO:0000313" key="1">
    <source>
        <dbReference type="EMBL" id="QDO98447.1"/>
    </source>
</evidence>
<reference evidence="1 2" key="1">
    <citation type="submission" date="2019-07" db="EMBL/GenBank/DDBJ databases">
        <title>Genome sequencing for Ferrovibrio sp. K5.</title>
        <authorList>
            <person name="Park S.-J."/>
        </authorList>
    </citation>
    <scope>NUCLEOTIDE SEQUENCE [LARGE SCALE GENOMIC DNA]</scope>
    <source>
        <strain evidence="1 2">K5</strain>
    </source>
</reference>
<accession>A0A516H3U8</accession>
<organism evidence="1 2">
    <name type="scientific">Ferrovibrio terrae</name>
    <dbReference type="NCBI Taxonomy" id="2594003"/>
    <lineage>
        <taxon>Bacteria</taxon>
        <taxon>Pseudomonadati</taxon>
        <taxon>Pseudomonadota</taxon>
        <taxon>Alphaproteobacteria</taxon>
        <taxon>Rhodospirillales</taxon>
        <taxon>Rhodospirillaceae</taxon>
        <taxon>Ferrovibrio</taxon>
    </lineage>
</organism>
<dbReference type="Gene3D" id="3.40.50.11240">
    <property type="entry name" value="Ethanolamine ammonia-lyase light chain (EutC)"/>
    <property type="match status" value="1"/>
</dbReference>
<protein>
    <submittedName>
        <fullName evidence="1">Uncharacterized protein</fullName>
    </submittedName>
</protein>
<dbReference type="OrthoDB" id="114248at2"/>
<gene>
    <name evidence="1" type="ORF">FNB15_14695</name>
</gene>
<sequence>MLLLILARPHGALKSGFAATLNGTRCRNCISNIHAAGMSHTAASDLLVWLLREAKRRQLSGINLKVDPAAALPPPTS</sequence>
<evidence type="ECO:0000313" key="2">
    <source>
        <dbReference type="Proteomes" id="UP000317496"/>
    </source>
</evidence>
<dbReference type="GO" id="GO:0008851">
    <property type="term" value="F:ethanolamine ammonia-lyase activity"/>
    <property type="evidence" value="ECO:0007669"/>
    <property type="project" value="InterPro"/>
</dbReference>
<dbReference type="EMBL" id="CP041636">
    <property type="protein sequence ID" value="QDO98447.1"/>
    <property type="molecule type" value="Genomic_DNA"/>
</dbReference>
<proteinExistence type="predicted"/>
<keyword evidence="2" id="KW-1185">Reference proteome</keyword>
<dbReference type="AlphaFoldDB" id="A0A516H3U8"/>